<dbReference type="InterPro" id="IPR036188">
    <property type="entry name" value="FAD/NAD-bd_sf"/>
</dbReference>
<sequence>MGLNATKIAVIGAGIGGLAVAQALARRGADVTVFEQAPAIAEVGAGLQISPNGARVFDALGLGGELRQRAVSAQAVQLRDYRGGAVLRLDLPGSGQGGYHFLHRADLIDILAAGARAAGVRIRLLQRITGVIDGPRPRVELASGAGFDADLVVGADGLHSVVRAVLNGPRVPFFTGQVAWRALIPNSAGRGAEVRVDMGPMRHVVSYPLREGRLLNLVAVQERAAWTAESWSQTDDPQALRAAFGDFCGEVQEMLGAVETVNLWGLFRHEVARAWHGEGLAILGDAAHPTLPFMAQGACLALEDAWVLAAAVDAAGNVARGLARYQALRQTRARRVVAAASGNAWKYHLAFPPLRWAAHTALRAGGRLAPERMIRQFDWIYGYNAIDAAGQAVNDG</sequence>
<evidence type="ECO:0000256" key="1">
    <source>
        <dbReference type="ARBA" id="ARBA00001974"/>
    </source>
</evidence>
<comment type="cofactor">
    <cofactor evidence="1">
        <name>FAD</name>
        <dbReference type="ChEBI" id="CHEBI:57692"/>
    </cofactor>
</comment>
<evidence type="ECO:0000256" key="4">
    <source>
        <dbReference type="ARBA" id="ARBA00023002"/>
    </source>
</evidence>
<keyword evidence="4" id="KW-0560">Oxidoreductase</keyword>
<evidence type="ECO:0000259" key="6">
    <source>
        <dbReference type="Pfam" id="PF01494"/>
    </source>
</evidence>
<dbReference type="SUPFAM" id="SSF54373">
    <property type="entry name" value="FAD-linked reductases, C-terminal domain"/>
    <property type="match status" value="1"/>
</dbReference>
<dbReference type="SUPFAM" id="SSF51905">
    <property type="entry name" value="FAD/NAD(P)-binding domain"/>
    <property type="match status" value="1"/>
</dbReference>
<dbReference type="PANTHER" id="PTHR13789:SF318">
    <property type="entry name" value="GERANYLGERANYL DIPHOSPHATE REDUCTASE"/>
    <property type="match status" value="1"/>
</dbReference>
<protein>
    <submittedName>
        <fullName evidence="7">FAD-dependent oxidoreductase</fullName>
    </submittedName>
</protein>
<dbReference type="Gene3D" id="3.50.50.60">
    <property type="entry name" value="FAD/NAD(P)-binding domain"/>
    <property type="match status" value="1"/>
</dbReference>
<gene>
    <name evidence="7" type="ORF">ACFFU4_11800</name>
</gene>
<dbReference type="RefSeq" id="WP_377069969.1">
    <property type="nucleotide sequence ID" value="NZ_JBHMEC010000017.1"/>
</dbReference>
<keyword evidence="8" id="KW-1185">Reference proteome</keyword>
<evidence type="ECO:0000256" key="5">
    <source>
        <dbReference type="ARBA" id="ARBA00023033"/>
    </source>
</evidence>
<feature type="domain" description="FAD-binding" evidence="6">
    <location>
        <begin position="6"/>
        <end position="339"/>
    </location>
</feature>
<evidence type="ECO:0000256" key="3">
    <source>
        <dbReference type="ARBA" id="ARBA00022827"/>
    </source>
</evidence>
<comment type="caution">
    <text evidence="7">The sequence shown here is derived from an EMBL/GenBank/DDBJ whole genome shotgun (WGS) entry which is preliminary data.</text>
</comment>
<accession>A0ABV5I2X8</accession>
<evidence type="ECO:0000256" key="2">
    <source>
        <dbReference type="ARBA" id="ARBA00022630"/>
    </source>
</evidence>
<dbReference type="InterPro" id="IPR002938">
    <property type="entry name" value="FAD-bd"/>
</dbReference>
<dbReference type="PRINTS" id="PR00420">
    <property type="entry name" value="RNGMNOXGNASE"/>
</dbReference>
<evidence type="ECO:0000313" key="8">
    <source>
        <dbReference type="Proteomes" id="UP001589670"/>
    </source>
</evidence>
<keyword evidence="5" id="KW-0503">Monooxygenase</keyword>
<proteinExistence type="predicted"/>
<evidence type="ECO:0000313" key="7">
    <source>
        <dbReference type="EMBL" id="MFB9150431.1"/>
    </source>
</evidence>
<name>A0ABV5I2X8_9RHOB</name>
<reference evidence="7 8" key="1">
    <citation type="submission" date="2024-09" db="EMBL/GenBank/DDBJ databases">
        <authorList>
            <person name="Sun Q."/>
            <person name="Mori K."/>
        </authorList>
    </citation>
    <scope>NUCLEOTIDE SEQUENCE [LARGE SCALE GENOMIC DNA]</scope>
    <source>
        <strain evidence="7 8">CECT 9424</strain>
    </source>
</reference>
<keyword evidence="2" id="KW-0285">Flavoprotein</keyword>
<dbReference type="PANTHER" id="PTHR13789">
    <property type="entry name" value="MONOOXYGENASE"/>
    <property type="match status" value="1"/>
</dbReference>
<dbReference type="EMBL" id="JBHMEC010000017">
    <property type="protein sequence ID" value="MFB9150431.1"/>
    <property type="molecule type" value="Genomic_DNA"/>
</dbReference>
<dbReference type="Proteomes" id="UP001589670">
    <property type="component" value="Unassembled WGS sequence"/>
</dbReference>
<dbReference type="Pfam" id="PF01494">
    <property type="entry name" value="FAD_binding_3"/>
    <property type="match status" value="1"/>
</dbReference>
<keyword evidence="3" id="KW-0274">FAD</keyword>
<dbReference type="InterPro" id="IPR050493">
    <property type="entry name" value="FAD-dep_Monooxygenase_BioMet"/>
</dbReference>
<organism evidence="7 8">
    <name type="scientific">Roseovarius ramblicola</name>
    <dbReference type="NCBI Taxonomy" id="2022336"/>
    <lineage>
        <taxon>Bacteria</taxon>
        <taxon>Pseudomonadati</taxon>
        <taxon>Pseudomonadota</taxon>
        <taxon>Alphaproteobacteria</taxon>
        <taxon>Rhodobacterales</taxon>
        <taxon>Roseobacteraceae</taxon>
        <taxon>Roseovarius</taxon>
    </lineage>
</organism>